<sequence>MSSSCSHMPSAASEKKRLRSWYAVIADKCAFPRTDSYAVTAVRHLGNVPSVKNSGYHGSDPLFRMPSRKADVSFSPTDVLLTLQFFPVFDSYEEAFEGASA</sequence>
<dbReference type="EMBL" id="UYYB01114626">
    <property type="protein sequence ID" value="VDM81805.1"/>
    <property type="molecule type" value="Genomic_DNA"/>
</dbReference>
<protein>
    <submittedName>
        <fullName evidence="1">Uncharacterized protein</fullName>
    </submittedName>
</protein>
<dbReference type="OrthoDB" id="47475at2759"/>
<keyword evidence="2" id="KW-1185">Reference proteome</keyword>
<gene>
    <name evidence="1" type="ORF">SVUK_LOCUS16803</name>
</gene>
<name>A0A3P7LGT3_STRVU</name>
<evidence type="ECO:0000313" key="2">
    <source>
        <dbReference type="Proteomes" id="UP000270094"/>
    </source>
</evidence>
<reference evidence="1 2" key="1">
    <citation type="submission" date="2018-11" db="EMBL/GenBank/DDBJ databases">
        <authorList>
            <consortium name="Pathogen Informatics"/>
        </authorList>
    </citation>
    <scope>NUCLEOTIDE SEQUENCE [LARGE SCALE GENOMIC DNA]</scope>
</reference>
<proteinExistence type="predicted"/>
<dbReference type="AlphaFoldDB" id="A0A3P7LGT3"/>
<organism evidence="1 2">
    <name type="scientific">Strongylus vulgaris</name>
    <name type="common">Blood worm</name>
    <dbReference type="NCBI Taxonomy" id="40348"/>
    <lineage>
        <taxon>Eukaryota</taxon>
        <taxon>Metazoa</taxon>
        <taxon>Ecdysozoa</taxon>
        <taxon>Nematoda</taxon>
        <taxon>Chromadorea</taxon>
        <taxon>Rhabditida</taxon>
        <taxon>Rhabditina</taxon>
        <taxon>Rhabditomorpha</taxon>
        <taxon>Strongyloidea</taxon>
        <taxon>Strongylidae</taxon>
        <taxon>Strongylus</taxon>
    </lineage>
</organism>
<accession>A0A3P7LGT3</accession>
<evidence type="ECO:0000313" key="1">
    <source>
        <dbReference type="EMBL" id="VDM81805.1"/>
    </source>
</evidence>
<dbReference type="Proteomes" id="UP000270094">
    <property type="component" value="Unassembled WGS sequence"/>
</dbReference>